<dbReference type="AlphaFoldDB" id="A0AAD5RCN1"/>
<evidence type="ECO:0000259" key="1">
    <source>
        <dbReference type="Pfam" id="PF00188"/>
    </source>
</evidence>
<proteinExistence type="predicted"/>
<keyword evidence="3" id="KW-1185">Reference proteome</keyword>
<evidence type="ECO:0000313" key="3">
    <source>
        <dbReference type="Proteomes" id="UP001196413"/>
    </source>
</evidence>
<dbReference type="InterPro" id="IPR035940">
    <property type="entry name" value="CAP_sf"/>
</dbReference>
<comment type="caution">
    <text evidence="2">The sequence shown here is derived from an EMBL/GenBank/DDBJ whole genome shotgun (WGS) entry which is preliminary data.</text>
</comment>
<name>A0AAD5RCN1_PARTN</name>
<dbReference type="Proteomes" id="UP001196413">
    <property type="component" value="Unassembled WGS sequence"/>
</dbReference>
<dbReference type="Pfam" id="PF00188">
    <property type="entry name" value="CAP"/>
    <property type="match status" value="1"/>
</dbReference>
<gene>
    <name evidence="2" type="ORF">KIN20_035926</name>
</gene>
<protein>
    <recommendedName>
        <fullName evidence="1">SCP domain-containing protein</fullName>
    </recommendedName>
</protein>
<dbReference type="Gene3D" id="3.40.33.10">
    <property type="entry name" value="CAP"/>
    <property type="match status" value="1"/>
</dbReference>
<organism evidence="2 3">
    <name type="scientific">Parelaphostrongylus tenuis</name>
    <name type="common">Meningeal worm</name>
    <dbReference type="NCBI Taxonomy" id="148309"/>
    <lineage>
        <taxon>Eukaryota</taxon>
        <taxon>Metazoa</taxon>
        <taxon>Ecdysozoa</taxon>
        <taxon>Nematoda</taxon>
        <taxon>Chromadorea</taxon>
        <taxon>Rhabditida</taxon>
        <taxon>Rhabditina</taxon>
        <taxon>Rhabditomorpha</taxon>
        <taxon>Strongyloidea</taxon>
        <taxon>Metastrongylidae</taxon>
        <taxon>Parelaphostrongylus</taxon>
    </lineage>
</organism>
<dbReference type="EMBL" id="JAHQIW010007303">
    <property type="protein sequence ID" value="KAJ1373511.1"/>
    <property type="molecule type" value="Genomic_DNA"/>
</dbReference>
<reference evidence="2" key="1">
    <citation type="submission" date="2021-06" db="EMBL/GenBank/DDBJ databases">
        <title>Parelaphostrongylus tenuis whole genome reference sequence.</title>
        <authorList>
            <person name="Garwood T.J."/>
            <person name="Larsen P.A."/>
            <person name="Fountain-Jones N.M."/>
            <person name="Garbe J.R."/>
            <person name="Macchietto M.G."/>
            <person name="Kania S.A."/>
            <person name="Gerhold R.W."/>
            <person name="Richards J.E."/>
            <person name="Wolf T.M."/>
        </authorList>
    </citation>
    <scope>NUCLEOTIDE SEQUENCE</scope>
    <source>
        <strain evidence="2">MNPRO001-30</strain>
        <tissue evidence="2">Meninges</tissue>
    </source>
</reference>
<feature type="domain" description="SCP" evidence="1">
    <location>
        <begin position="19"/>
        <end position="71"/>
    </location>
</feature>
<accession>A0AAD5RCN1</accession>
<evidence type="ECO:0000313" key="2">
    <source>
        <dbReference type="EMBL" id="KAJ1373511.1"/>
    </source>
</evidence>
<dbReference type="SUPFAM" id="SSF55797">
    <property type="entry name" value="PR-1-like"/>
    <property type="match status" value="1"/>
</dbReference>
<dbReference type="InterPro" id="IPR014044">
    <property type="entry name" value="CAP_dom"/>
</dbReference>
<sequence length="74" mass="7770">MTISVDNVNDQDPIGLAVFHWARNSPMPGSNVFDGDIRKLAVANMIRANTTTVGCSSTSCGQNRAAVACVFSAP</sequence>